<dbReference type="AlphaFoldDB" id="A0AAE5AI01"/>
<keyword evidence="1" id="KW-0732">Signal</keyword>
<evidence type="ECO:0000256" key="1">
    <source>
        <dbReference type="SAM" id="SignalP"/>
    </source>
</evidence>
<dbReference type="RefSeq" id="WP_322499044.1">
    <property type="nucleotide sequence ID" value="NZ_JARGYU010000003.1"/>
</dbReference>
<keyword evidence="3" id="KW-1185">Reference proteome</keyword>
<protein>
    <submittedName>
        <fullName evidence="2">Uncharacterized protein</fullName>
    </submittedName>
</protein>
<dbReference type="Proteomes" id="UP001289135">
    <property type="component" value="Unassembled WGS sequence"/>
</dbReference>
<reference evidence="2" key="1">
    <citation type="submission" date="2023-02" db="EMBL/GenBank/DDBJ databases">
        <title>Host association and intracellularity evolved multiple times independently in the Rickettsiales.</title>
        <authorList>
            <person name="Castelli M."/>
            <person name="Nardi T."/>
            <person name="Gammuto L."/>
            <person name="Bellinzona G."/>
            <person name="Sabaneyeva E."/>
            <person name="Potekhin A."/>
            <person name="Serra V."/>
            <person name="Petroni G."/>
            <person name="Sassera D."/>
        </authorList>
    </citation>
    <scope>NUCLEOTIDE SEQUENCE</scope>
    <source>
        <strain evidence="2">USBL-36I1</strain>
    </source>
</reference>
<gene>
    <name evidence="2" type="ORF">Lyticum_00812</name>
</gene>
<sequence length="77" mass="9202">MTRIALLILLSTLIETNIMAADEFIYKDNEIFQKSVEENINDNERAFNDVYQEEVIRSDNDFNQRKDLIKTERFNNK</sequence>
<evidence type="ECO:0000313" key="2">
    <source>
        <dbReference type="EMBL" id="MDZ5761626.1"/>
    </source>
</evidence>
<feature type="chain" id="PRO_5041980523" evidence="1">
    <location>
        <begin position="21"/>
        <end position="77"/>
    </location>
</feature>
<evidence type="ECO:0000313" key="3">
    <source>
        <dbReference type="Proteomes" id="UP001289135"/>
    </source>
</evidence>
<organism evidence="2 3">
    <name type="scientific">Lyticum sinuosum</name>
    <dbReference type="NCBI Taxonomy" id="1332059"/>
    <lineage>
        <taxon>Bacteria</taxon>
        <taxon>Pseudomonadati</taxon>
        <taxon>Pseudomonadota</taxon>
        <taxon>Alphaproteobacteria</taxon>
        <taxon>Rickettsiales</taxon>
        <taxon>Lyticum</taxon>
    </lineage>
</organism>
<accession>A0AAE5AI01</accession>
<dbReference type="EMBL" id="JARGYU010000003">
    <property type="protein sequence ID" value="MDZ5761626.1"/>
    <property type="molecule type" value="Genomic_DNA"/>
</dbReference>
<proteinExistence type="predicted"/>
<feature type="signal peptide" evidence="1">
    <location>
        <begin position="1"/>
        <end position="20"/>
    </location>
</feature>
<name>A0AAE5AI01_9RICK</name>
<comment type="caution">
    <text evidence="2">The sequence shown here is derived from an EMBL/GenBank/DDBJ whole genome shotgun (WGS) entry which is preliminary data.</text>
</comment>